<evidence type="ECO:0000313" key="11">
    <source>
        <dbReference type="EMBL" id="SDS81579.1"/>
    </source>
</evidence>
<accession>A0A1H1VBI0</accession>
<dbReference type="AlphaFoldDB" id="A0A1H1VBI0"/>
<dbReference type="InterPro" id="IPR006001">
    <property type="entry name" value="Therm_gnt_kin"/>
</dbReference>
<gene>
    <name evidence="11" type="ORF">SAMN04489834_2212</name>
</gene>
<keyword evidence="8" id="KW-0311">Gluconate utilization</keyword>
<dbReference type="RefSeq" id="WP_083364092.1">
    <property type="nucleotide sequence ID" value="NZ_LT629742.1"/>
</dbReference>
<evidence type="ECO:0000256" key="3">
    <source>
        <dbReference type="ARBA" id="ARBA00012054"/>
    </source>
</evidence>
<proteinExistence type="inferred from homology"/>
<evidence type="ECO:0000256" key="9">
    <source>
        <dbReference type="ARBA" id="ARBA00048090"/>
    </source>
</evidence>
<dbReference type="STRING" id="412690.SAMN04489834_2212"/>
<organism evidence="11 12">
    <name type="scientific">Microterricola viridarii</name>
    <dbReference type="NCBI Taxonomy" id="412690"/>
    <lineage>
        <taxon>Bacteria</taxon>
        <taxon>Bacillati</taxon>
        <taxon>Actinomycetota</taxon>
        <taxon>Actinomycetes</taxon>
        <taxon>Micrococcales</taxon>
        <taxon>Microbacteriaceae</taxon>
        <taxon>Microterricola</taxon>
    </lineage>
</organism>
<dbReference type="Gene3D" id="3.40.50.300">
    <property type="entry name" value="P-loop containing nucleotide triphosphate hydrolases"/>
    <property type="match status" value="1"/>
</dbReference>
<dbReference type="GO" id="GO:0019521">
    <property type="term" value="P:D-gluconate metabolic process"/>
    <property type="evidence" value="ECO:0007669"/>
    <property type="project" value="UniProtKB-KW"/>
</dbReference>
<evidence type="ECO:0000256" key="8">
    <source>
        <dbReference type="ARBA" id="ARBA00023064"/>
    </source>
</evidence>
<dbReference type="FunFam" id="3.40.50.300:FF:000522">
    <property type="entry name" value="Gluconokinase"/>
    <property type="match status" value="1"/>
</dbReference>
<evidence type="ECO:0000313" key="12">
    <source>
        <dbReference type="Proteomes" id="UP000181956"/>
    </source>
</evidence>
<evidence type="ECO:0000256" key="2">
    <source>
        <dbReference type="ARBA" id="ARBA00008420"/>
    </source>
</evidence>
<evidence type="ECO:0000256" key="4">
    <source>
        <dbReference type="ARBA" id="ARBA00022679"/>
    </source>
</evidence>
<evidence type="ECO:0000256" key="10">
    <source>
        <dbReference type="RuleBase" id="RU363066"/>
    </source>
</evidence>
<dbReference type="CDD" id="cd02021">
    <property type="entry name" value="GntK"/>
    <property type="match status" value="1"/>
</dbReference>
<dbReference type="EMBL" id="LT629742">
    <property type="protein sequence ID" value="SDS81579.1"/>
    <property type="molecule type" value="Genomic_DNA"/>
</dbReference>
<dbReference type="PANTHER" id="PTHR43442">
    <property type="entry name" value="GLUCONOKINASE-RELATED"/>
    <property type="match status" value="1"/>
</dbReference>
<dbReference type="PANTHER" id="PTHR43442:SF3">
    <property type="entry name" value="GLUCONOKINASE-RELATED"/>
    <property type="match status" value="1"/>
</dbReference>
<name>A0A1H1VBI0_9MICO</name>
<evidence type="ECO:0000256" key="7">
    <source>
        <dbReference type="ARBA" id="ARBA00022840"/>
    </source>
</evidence>
<keyword evidence="5 10" id="KW-0547">Nucleotide-binding</keyword>
<evidence type="ECO:0000256" key="6">
    <source>
        <dbReference type="ARBA" id="ARBA00022777"/>
    </source>
</evidence>
<keyword evidence="7 10" id="KW-0067">ATP-binding</keyword>
<comment type="catalytic activity">
    <reaction evidence="9 10">
        <text>D-gluconate + ATP = 6-phospho-D-gluconate + ADP + H(+)</text>
        <dbReference type="Rhea" id="RHEA:19433"/>
        <dbReference type="ChEBI" id="CHEBI:15378"/>
        <dbReference type="ChEBI" id="CHEBI:18391"/>
        <dbReference type="ChEBI" id="CHEBI:30616"/>
        <dbReference type="ChEBI" id="CHEBI:58759"/>
        <dbReference type="ChEBI" id="CHEBI:456216"/>
        <dbReference type="EC" id="2.7.1.12"/>
    </reaction>
</comment>
<reference evidence="12" key="1">
    <citation type="submission" date="2016-10" db="EMBL/GenBank/DDBJ databases">
        <authorList>
            <person name="Varghese N."/>
            <person name="Submissions S."/>
        </authorList>
    </citation>
    <scope>NUCLEOTIDE SEQUENCE [LARGE SCALE GENOMIC DNA]</scope>
    <source>
        <strain evidence="12">DSM 21772</strain>
    </source>
</reference>
<dbReference type="Pfam" id="PF13671">
    <property type="entry name" value="AAA_33"/>
    <property type="match status" value="1"/>
</dbReference>
<dbReference type="GO" id="GO:0005524">
    <property type="term" value="F:ATP binding"/>
    <property type="evidence" value="ECO:0007669"/>
    <property type="project" value="UniProtKB-KW"/>
</dbReference>
<dbReference type="Proteomes" id="UP000181956">
    <property type="component" value="Chromosome I"/>
</dbReference>
<dbReference type="GO" id="GO:0005737">
    <property type="term" value="C:cytoplasm"/>
    <property type="evidence" value="ECO:0007669"/>
    <property type="project" value="TreeGrafter"/>
</dbReference>
<keyword evidence="12" id="KW-1185">Reference proteome</keyword>
<dbReference type="EC" id="2.7.1.12" evidence="3 10"/>
<keyword evidence="6 10" id="KW-0418">Kinase</keyword>
<dbReference type="GO" id="GO:0046316">
    <property type="term" value="F:gluconokinase activity"/>
    <property type="evidence" value="ECO:0007669"/>
    <property type="project" value="UniProtKB-EC"/>
</dbReference>
<dbReference type="OrthoDB" id="9795716at2"/>
<comment type="pathway">
    <text evidence="1">Carbohydrate acid metabolism.</text>
</comment>
<comment type="similarity">
    <text evidence="2 10">Belongs to the gluconokinase GntK/GntV family.</text>
</comment>
<dbReference type="NCBIfam" id="TIGR01313">
    <property type="entry name" value="therm_gnt_kin"/>
    <property type="match status" value="1"/>
</dbReference>
<evidence type="ECO:0000256" key="1">
    <source>
        <dbReference type="ARBA" id="ARBA00004761"/>
    </source>
</evidence>
<sequence length="186" mass="20013">MTGDVATASRGSGPLLVVMGVSAAGKSTVARTLAAQLGISYVDADDLHPTANVEKMARGVPLSDEDRWPWLDRVGQELKDAPAEGVVMACSALRRSYRDRLRGAAPNVGFIHLTGTRELLRERAAGRADHFMPTTLLDSQLDTLERLEGDETGIRIDIDATVENIALAAREWVASRDCDRDKTGAA</sequence>
<keyword evidence="4 10" id="KW-0808">Transferase</keyword>
<dbReference type="SUPFAM" id="SSF52540">
    <property type="entry name" value="P-loop containing nucleoside triphosphate hydrolases"/>
    <property type="match status" value="1"/>
</dbReference>
<dbReference type="InterPro" id="IPR027417">
    <property type="entry name" value="P-loop_NTPase"/>
</dbReference>
<protein>
    <recommendedName>
        <fullName evidence="3 10">Gluconokinase</fullName>
        <ecNumber evidence="3 10">2.7.1.12</ecNumber>
    </recommendedName>
</protein>
<evidence type="ECO:0000256" key="5">
    <source>
        <dbReference type="ARBA" id="ARBA00022741"/>
    </source>
</evidence>